<gene>
    <name evidence="2" type="ORF">SAMN06265182_1201</name>
</gene>
<keyword evidence="2" id="KW-0675">Receptor</keyword>
<dbReference type="Gene3D" id="1.10.287.950">
    <property type="entry name" value="Methyl-accepting chemotaxis protein"/>
    <property type="match status" value="1"/>
</dbReference>
<accession>A0A285NF94</accession>
<proteinExistence type="predicted"/>
<dbReference type="RefSeq" id="WP_097000373.1">
    <property type="nucleotide sequence ID" value="NZ_OBEI01000004.1"/>
</dbReference>
<reference evidence="3" key="1">
    <citation type="submission" date="2017-09" db="EMBL/GenBank/DDBJ databases">
        <authorList>
            <person name="Varghese N."/>
            <person name="Submissions S."/>
        </authorList>
    </citation>
    <scope>NUCLEOTIDE SEQUENCE [LARGE SCALE GENOMIC DNA]</scope>
    <source>
        <strain evidence="3">DSM 15103</strain>
    </source>
</reference>
<organism evidence="2 3">
    <name type="scientific">Persephonella hydrogeniphila</name>
    <dbReference type="NCBI Taxonomy" id="198703"/>
    <lineage>
        <taxon>Bacteria</taxon>
        <taxon>Pseudomonadati</taxon>
        <taxon>Aquificota</taxon>
        <taxon>Aquificia</taxon>
        <taxon>Aquificales</taxon>
        <taxon>Hydrogenothermaceae</taxon>
        <taxon>Persephonella</taxon>
    </lineage>
</organism>
<name>A0A285NF94_9AQUI</name>
<feature type="domain" description="PAS fold-3" evidence="1">
    <location>
        <begin position="35"/>
        <end position="117"/>
    </location>
</feature>
<dbReference type="AlphaFoldDB" id="A0A285NF94"/>
<dbReference type="Gene3D" id="3.30.450.20">
    <property type="entry name" value="PAS domain"/>
    <property type="match status" value="1"/>
</dbReference>
<evidence type="ECO:0000313" key="3">
    <source>
        <dbReference type="Proteomes" id="UP000219036"/>
    </source>
</evidence>
<dbReference type="Pfam" id="PF08447">
    <property type="entry name" value="PAS_3"/>
    <property type="match status" value="1"/>
</dbReference>
<dbReference type="OrthoDB" id="7991996at2"/>
<dbReference type="NCBIfam" id="TIGR00229">
    <property type="entry name" value="sensory_box"/>
    <property type="match status" value="1"/>
</dbReference>
<evidence type="ECO:0000313" key="2">
    <source>
        <dbReference type="EMBL" id="SNZ08184.1"/>
    </source>
</evidence>
<dbReference type="Proteomes" id="UP000219036">
    <property type="component" value="Unassembled WGS sequence"/>
</dbReference>
<dbReference type="InterPro" id="IPR035965">
    <property type="entry name" value="PAS-like_dom_sf"/>
</dbReference>
<dbReference type="CDD" id="cd00130">
    <property type="entry name" value="PAS"/>
    <property type="match status" value="1"/>
</dbReference>
<evidence type="ECO:0000259" key="1">
    <source>
        <dbReference type="Pfam" id="PF08447"/>
    </source>
</evidence>
<dbReference type="InterPro" id="IPR013655">
    <property type="entry name" value="PAS_fold_3"/>
</dbReference>
<dbReference type="InterPro" id="IPR000014">
    <property type="entry name" value="PAS"/>
</dbReference>
<protein>
    <submittedName>
        <fullName evidence="2">Aerotaxis receptor</fullName>
    </submittedName>
</protein>
<dbReference type="SUPFAM" id="SSF58104">
    <property type="entry name" value="Methyl-accepting chemotaxis protein (MCP) signaling domain"/>
    <property type="match status" value="1"/>
</dbReference>
<keyword evidence="3" id="KW-1185">Reference proteome</keyword>
<sequence length="468" mass="54555">MHYRTKVHPKNVESPFRPDEMFFSVTDLKGIILSGNDVFYRTSKFSKEELIGAPHNIIRHPDMPRIVFKLLWDYIKSGKPIVAYVKNMAKDGSYYWVLATVMPLKDENGKPKKYISIRIKPTTEYFELIKGLYKELLEAEKIGGMDASYKLLIEKLKELGYESYDQFMKEVLSKELEAKKDVLKVESIDHIEHGNHFGRVIKRIFDLSLKLNSIYDSIYQKITAFENFARVLQEKSNTIFSLTDYIRLISLNSSVESFKLGSKGASFSVLSAEMRKNSEMGNKIIEDMKKQTAGIMEDINLIVILINTSKLQIIMITKFLREVLRNLESETSSQEEQKEIETNLRDLLLLLITDARDITENSEDMQFQLSKIDEYMKKLKILIKRLEFLYLNGMVESAHHTETSFSIIFTEVNKLVESTREVLDSLHVPLFDVIQKNKNMIKEFREVENLIKRIYHELDTLQEIPQEV</sequence>
<dbReference type="EMBL" id="OBEI01000004">
    <property type="protein sequence ID" value="SNZ08184.1"/>
    <property type="molecule type" value="Genomic_DNA"/>
</dbReference>
<dbReference type="SUPFAM" id="SSF55785">
    <property type="entry name" value="PYP-like sensor domain (PAS domain)"/>
    <property type="match status" value="1"/>
</dbReference>